<comment type="cofactor">
    <cofactor evidence="1">
        <name>siroheme</name>
        <dbReference type="ChEBI" id="CHEBI:60052"/>
    </cofactor>
</comment>
<evidence type="ECO:0000256" key="3">
    <source>
        <dbReference type="ARBA" id="ARBA00022617"/>
    </source>
</evidence>
<feature type="domain" description="FAD/NAD(P)-binding" evidence="8">
    <location>
        <begin position="4"/>
        <end position="303"/>
    </location>
</feature>
<evidence type="ECO:0000313" key="9">
    <source>
        <dbReference type="EMBL" id="MBB6439521.1"/>
    </source>
</evidence>
<keyword evidence="10" id="KW-1185">Reference proteome</keyword>
<keyword evidence="3" id="KW-0349">Heme</keyword>
<evidence type="ECO:0000256" key="6">
    <source>
        <dbReference type="ARBA" id="ARBA00023004"/>
    </source>
</evidence>
<dbReference type="Gene3D" id="3.50.50.60">
    <property type="entry name" value="FAD/NAD(P)-binding domain"/>
    <property type="match status" value="2"/>
</dbReference>
<evidence type="ECO:0000313" key="10">
    <source>
        <dbReference type="Proteomes" id="UP000540423"/>
    </source>
</evidence>
<sequence>MTRNLVVVGHGMVGHHLVAEVRARDKDGAWRITAHGEEGRPAYDRVALSSYAHGCDPAATLTLPREALAGADIHLGATVTAVDCARRTVRCADGREFPYDALVLATGSRPFIPPVPGHDLPGCHVYRTIEDVDAIRAAARPGRPAVVIGGGLLGLEAASALHALGMRTEVVERSPWLMALHVDAGGGAVLSRRIAALGIGVHCDAAVESVDAGADGAVSAVTLTGPGPLPADLVVFAAGVRPRDELASAAGLALAEGGGILTDRQCRTSAPAVWAVGDCAAVEGRCHGMVAPGRRMADAVAAQLTGDPAAAFPGADGAARLKLLGVEVAGFGDVHGRTPGALEFVRHDHRTDAYAKLTLAADARTVLGAVLSGDTHAYPALHALHGRPLTASADRLLHAP</sequence>
<dbReference type="GO" id="GO:0046872">
    <property type="term" value="F:metal ion binding"/>
    <property type="evidence" value="ECO:0007669"/>
    <property type="project" value="UniProtKB-KW"/>
</dbReference>
<dbReference type="InterPro" id="IPR036188">
    <property type="entry name" value="FAD/NAD-bd_sf"/>
</dbReference>
<evidence type="ECO:0000256" key="7">
    <source>
        <dbReference type="ARBA" id="ARBA00023014"/>
    </source>
</evidence>
<evidence type="ECO:0000256" key="4">
    <source>
        <dbReference type="ARBA" id="ARBA00022723"/>
    </source>
</evidence>
<gene>
    <name evidence="9" type="ORF">HNQ79_006033</name>
</gene>
<keyword evidence="6" id="KW-0408">Iron</keyword>
<evidence type="ECO:0000256" key="2">
    <source>
        <dbReference type="ARBA" id="ARBA00005096"/>
    </source>
</evidence>
<dbReference type="PRINTS" id="PR00368">
    <property type="entry name" value="FADPNR"/>
</dbReference>
<keyword evidence="5 9" id="KW-0560">Oxidoreductase</keyword>
<comment type="caution">
    <text evidence="9">The sequence shown here is derived from an EMBL/GenBank/DDBJ whole genome shotgun (WGS) entry which is preliminary data.</text>
</comment>
<dbReference type="EC" id="1.7.1.15" evidence="9"/>
<dbReference type="InterPro" id="IPR023753">
    <property type="entry name" value="FAD/NAD-binding_dom"/>
</dbReference>
<dbReference type="InterPro" id="IPR052034">
    <property type="entry name" value="NasD-like"/>
</dbReference>
<organism evidence="9 10">
    <name type="scientific">Streptomyces candidus</name>
    <dbReference type="NCBI Taxonomy" id="67283"/>
    <lineage>
        <taxon>Bacteria</taxon>
        <taxon>Bacillati</taxon>
        <taxon>Actinomycetota</taxon>
        <taxon>Actinomycetes</taxon>
        <taxon>Kitasatosporales</taxon>
        <taxon>Streptomycetaceae</taxon>
        <taxon>Streptomyces</taxon>
    </lineage>
</organism>
<accession>A0A7X0HKU0</accession>
<evidence type="ECO:0000256" key="5">
    <source>
        <dbReference type="ARBA" id="ARBA00023002"/>
    </source>
</evidence>
<dbReference type="Proteomes" id="UP000540423">
    <property type="component" value="Unassembled WGS sequence"/>
</dbReference>
<dbReference type="EMBL" id="JACHEM010000023">
    <property type="protein sequence ID" value="MBB6439521.1"/>
    <property type="molecule type" value="Genomic_DNA"/>
</dbReference>
<dbReference type="GO" id="GO:0106316">
    <property type="term" value="F:nitrite reductase (NADH) activity"/>
    <property type="evidence" value="ECO:0007669"/>
    <property type="project" value="UniProtKB-EC"/>
</dbReference>
<keyword evidence="7" id="KW-0411">Iron-sulfur</keyword>
<reference evidence="9 10" key="1">
    <citation type="submission" date="2020-08" db="EMBL/GenBank/DDBJ databases">
        <title>Genomic Encyclopedia of Type Strains, Phase IV (KMG-IV): sequencing the most valuable type-strain genomes for metagenomic binning, comparative biology and taxonomic classification.</title>
        <authorList>
            <person name="Goeker M."/>
        </authorList>
    </citation>
    <scope>NUCLEOTIDE SEQUENCE [LARGE SCALE GENOMIC DNA]</scope>
    <source>
        <strain evidence="9 10">DSM 40141</strain>
    </source>
</reference>
<dbReference type="PANTHER" id="PTHR43809">
    <property type="entry name" value="NITRITE REDUCTASE (NADH) LARGE SUBUNIT"/>
    <property type="match status" value="1"/>
</dbReference>
<dbReference type="GO" id="GO:0051536">
    <property type="term" value="F:iron-sulfur cluster binding"/>
    <property type="evidence" value="ECO:0007669"/>
    <property type="project" value="UniProtKB-KW"/>
</dbReference>
<proteinExistence type="predicted"/>
<dbReference type="AlphaFoldDB" id="A0A7X0HKU0"/>
<evidence type="ECO:0000256" key="1">
    <source>
        <dbReference type="ARBA" id="ARBA00001929"/>
    </source>
</evidence>
<dbReference type="PRINTS" id="PR00411">
    <property type="entry name" value="PNDRDTASEI"/>
</dbReference>
<comment type="pathway">
    <text evidence="2">Nitrogen metabolism; nitrate reduction (assimilation).</text>
</comment>
<evidence type="ECO:0000259" key="8">
    <source>
        <dbReference type="Pfam" id="PF07992"/>
    </source>
</evidence>
<keyword evidence="4" id="KW-0479">Metal-binding</keyword>
<name>A0A7X0HKU0_9ACTN</name>
<dbReference type="RefSeq" id="WP_185036066.1">
    <property type="nucleotide sequence ID" value="NZ_JACHEM010000023.1"/>
</dbReference>
<dbReference type="SUPFAM" id="SSF51905">
    <property type="entry name" value="FAD/NAD(P)-binding domain"/>
    <property type="match status" value="2"/>
</dbReference>
<dbReference type="PANTHER" id="PTHR43809:SF1">
    <property type="entry name" value="NITRITE REDUCTASE (NADH) LARGE SUBUNIT"/>
    <property type="match status" value="1"/>
</dbReference>
<protein>
    <submittedName>
        <fullName evidence="9">Nitrite reductase (NADH) large subunit</fullName>
        <ecNumber evidence="9">1.7.1.15</ecNumber>
    </submittedName>
</protein>
<dbReference type="Pfam" id="PF07992">
    <property type="entry name" value="Pyr_redox_2"/>
    <property type="match status" value="1"/>
</dbReference>